<comment type="similarity">
    <text evidence="2">Belongs to the ADIPOR family.</text>
</comment>
<keyword evidence="3 7" id="KW-0812">Transmembrane</keyword>
<keyword evidence="8" id="KW-1185">Reference proteome</keyword>
<dbReference type="GO" id="GO:0016020">
    <property type="term" value="C:membrane"/>
    <property type="evidence" value="ECO:0007669"/>
    <property type="project" value="UniProtKB-SubCell"/>
</dbReference>
<reference evidence="9" key="1">
    <citation type="submission" date="2025-08" db="UniProtKB">
        <authorList>
            <consortium name="RefSeq"/>
        </authorList>
    </citation>
    <scope>IDENTIFICATION</scope>
    <source>
        <strain evidence="9">USDA-PBARC FA_bdor</strain>
        <tissue evidence="9">Whole organism</tissue>
    </source>
</reference>
<evidence type="ECO:0000313" key="9">
    <source>
        <dbReference type="RefSeq" id="XP_011303075.1"/>
    </source>
</evidence>
<evidence type="ECO:0000256" key="1">
    <source>
        <dbReference type="ARBA" id="ARBA00004141"/>
    </source>
</evidence>
<keyword evidence="9" id="KW-0675">Receptor</keyword>
<feature type="transmembrane region" description="Helical" evidence="7">
    <location>
        <begin position="169"/>
        <end position="186"/>
    </location>
</feature>
<evidence type="ECO:0000313" key="8">
    <source>
        <dbReference type="Proteomes" id="UP000694866"/>
    </source>
</evidence>
<dbReference type="GeneID" id="105266534"/>
<feature type="transmembrane region" description="Helical" evidence="7">
    <location>
        <begin position="144"/>
        <end position="163"/>
    </location>
</feature>
<dbReference type="PANTHER" id="PTHR20855:SF138">
    <property type="entry name" value="PROGESTIN AND ADIPOQ RECEPTOR FAMILY MEMBER 4"/>
    <property type="match status" value="1"/>
</dbReference>
<dbReference type="InterPro" id="IPR004254">
    <property type="entry name" value="AdipoR/HlyIII-related"/>
</dbReference>
<protein>
    <submittedName>
        <fullName evidence="9">Progestin and adipoQ receptor family member 4</fullName>
    </submittedName>
</protein>
<dbReference type="Pfam" id="PF03006">
    <property type="entry name" value="HlyIII"/>
    <property type="match status" value="1"/>
</dbReference>
<feature type="transmembrane region" description="Helical" evidence="7">
    <location>
        <begin position="73"/>
        <end position="93"/>
    </location>
</feature>
<keyword evidence="4 7" id="KW-1133">Transmembrane helix</keyword>
<keyword evidence="5 7" id="KW-0472">Membrane</keyword>
<organism evidence="8 9">
    <name type="scientific">Fopius arisanus</name>
    <dbReference type="NCBI Taxonomy" id="64838"/>
    <lineage>
        <taxon>Eukaryota</taxon>
        <taxon>Metazoa</taxon>
        <taxon>Ecdysozoa</taxon>
        <taxon>Arthropoda</taxon>
        <taxon>Hexapoda</taxon>
        <taxon>Insecta</taxon>
        <taxon>Pterygota</taxon>
        <taxon>Neoptera</taxon>
        <taxon>Endopterygota</taxon>
        <taxon>Hymenoptera</taxon>
        <taxon>Apocrita</taxon>
        <taxon>Ichneumonoidea</taxon>
        <taxon>Braconidae</taxon>
        <taxon>Opiinae</taxon>
        <taxon>Fopius</taxon>
    </lineage>
</organism>
<dbReference type="RefSeq" id="XP_011303075.1">
    <property type="nucleotide sequence ID" value="XM_011304773.1"/>
</dbReference>
<dbReference type="PANTHER" id="PTHR20855">
    <property type="entry name" value="ADIPOR/PROGESTIN RECEPTOR-RELATED"/>
    <property type="match status" value="1"/>
</dbReference>
<gene>
    <name evidence="9" type="primary">LOC105266534</name>
</gene>
<proteinExistence type="inferred from homology"/>
<evidence type="ECO:0000256" key="4">
    <source>
        <dbReference type="ARBA" id="ARBA00022989"/>
    </source>
</evidence>
<feature type="binding site" evidence="6">
    <location>
        <position position="265"/>
    </location>
    <ligand>
        <name>Zn(2+)</name>
        <dbReference type="ChEBI" id="CHEBI:29105"/>
    </ligand>
</feature>
<dbReference type="KEGG" id="fas:105266534"/>
<dbReference type="GO" id="GO:0038023">
    <property type="term" value="F:signaling receptor activity"/>
    <property type="evidence" value="ECO:0007669"/>
    <property type="project" value="TreeGrafter"/>
</dbReference>
<evidence type="ECO:0000256" key="6">
    <source>
        <dbReference type="PIRSR" id="PIRSR604254-1"/>
    </source>
</evidence>
<evidence type="ECO:0000256" key="2">
    <source>
        <dbReference type="ARBA" id="ARBA00007018"/>
    </source>
</evidence>
<sequence length="307" mass="34715">MVGGVTLVCLKFISKGQGWRTNSENLRDDAFLKEWSDMPRHLQFNPHIRTGYRPLTSASGCLRSLFYFHNETVNIMTHGFAILCILITVPYCLPWSDEGAFYGFLSWCHLIGAASPWLGSFLYHLFMNLDRGEAVYRRLLKLDMLGIWVVQSIGAMPFISASIHCLPGGLWHACMALYIFLSLWGLSKAMRATSPWERRLCFSPPFMMRMIFLTLRCFRIGGGNPQALRHVVLQDLVAVIGGTIGALRIPEKWLSGQVDLVLNSHNIMHVVVVLAVWSMHSATIQDLNWMMNPSACQALSSLRHDEL</sequence>
<evidence type="ECO:0000256" key="3">
    <source>
        <dbReference type="ARBA" id="ARBA00022692"/>
    </source>
</evidence>
<accession>A0A9R1T5K1</accession>
<dbReference type="OrthoDB" id="535992at2759"/>
<name>A0A9R1T5K1_9HYME</name>
<keyword evidence="6" id="KW-0479">Metal-binding</keyword>
<feature type="binding site" evidence="6">
    <location>
        <position position="124"/>
    </location>
    <ligand>
        <name>Zn(2+)</name>
        <dbReference type="ChEBI" id="CHEBI:29105"/>
    </ligand>
</feature>
<keyword evidence="6" id="KW-0862">Zinc</keyword>
<feature type="transmembrane region" description="Helical" evidence="7">
    <location>
        <begin position="99"/>
        <end position="123"/>
    </location>
</feature>
<evidence type="ECO:0000256" key="5">
    <source>
        <dbReference type="ARBA" id="ARBA00023136"/>
    </source>
</evidence>
<feature type="binding site" evidence="6">
    <location>
        <position position="269"/>
    </location>
    <ligand>
        <name>Zn(2+)</name>
        <dbReference type="ChEBI" id="CHEBI:29105"/>
    </ligand>
</feature>
<dbReference type="Proteomes" id="UP000694866">
    <property type="component" value="Unplaced"/>
</dbReference>
<evidence type="ECO:0000256" key="7">
    <source>
        <dbReference type="SAM" id="Phobius"/>
    </source>
</evidence>
<comment type="subcellular location">
    <subcellularLocation>
        <location evidence="1">Membrane</location>
        <topology evidence="1">Multi-pass membrane protein</topology>
    </subcellularLocation>
</comment>
<dbReference type="AlphaFoldDB" id="A0A9R1T5K1"/>
<dbReference type="GO" id="GO:0046872">
    <property type="term" value="F:metal ion binding"/>
    <property type="evidence" value="ECO:0007669"/>
    <property type="project" value="UniProtKB-KW"/>
</dbReference>